<dbReference type="OrthoDB" id="8951748at2"/>
<organism evidence="2 3">
    <name type="scientific">Oryzomonas rubra</name>
    <dbReference type="NCBI Taxonomy" id="2509454"/>
    <lineage>
        <taxon>Bacteria</taxon>
        <taxon>Pseudomonadati</taxon>
        <taxon>Thermodesulfobacteriota</taxon>
        <taxon>Desulfuromonadia</taxon>
        <taxon>Geobacterales</taxon>
        <taxon>Geobacteraceae</taxon>
        <taxon>Oryzomonas</taxon>
    </lineage>
</organism>
<name>A0A5A9XAV3_9BACT</name>
<comment type="caution">
    <text evidence="2">The sequence shown here is derived from an EMBL/GenBank/DDBJ whole genome shotgun (WGS) entry which is preliminary data.</text>
</comment>
<dbReference type="EMBL" id="SRSD01000010">
    <property type="protein sequence ID" value="KAA0888801.1"/>
    <property type="molecule type" value="Genomic_DNA"/>
</dbReference>
<gene>
    <name evidence="2" type="ORF">ET418_15590</name>
</gene>
<dbReference type="RefSeq" id="WP_149309160.1">
    <property type="nucleotide sequence ID" value="NZ_SRSD01000010.1"/>
</dbReference>
<evidence type="ECO:0000313" key="2">
    <source>
        <dbReference type="EMBL" id="KAA0888801.1"/>
    </source>
</evidence>
<evidence type="ECO:0000256" key="1">
    <source>
        <dbReference type="SAM" id="MobiDB-lite"/>
    </source>
</evidence>
<keyword evidence="3" id="KW-1185">Reference proteome</keyword>
<sequence length="434" mass="47400">MSDTVDEGLDNTSAIANIVETGDLHEVQMLLGDREKIRHAGVIRPGIKVPMKECTKEQRAVYDRMLDEGHGFSDIDAEMLKLAPRGYTKKTCLFPSNCDYFTIRDEDFKRPADAEYIRKNYADPDGKVRRIPCWLPLSDIEKVIPHNFRAFDGGANLRCVSFYDGPKLKFRYIPKDTKLPAKPDVWKVLDSDDEDVATKACGYKVVFGGMYRVYVPGCRGAGEIVVPTRSWYGLGESVAILRRVRGILGRFDGLFNGNAFFELCKVSEVVKTPDGKKQQQWIVTIELAVDPMELARYAEPQAVAARSLHALSALTGVAPAAAALPPTPAADLPFSDDAAPVEAPAASSSPDPVPQASQEAQKGTKAGIDALNALVAPQGLFLADMDNLAASMYGGSIVDDLDYTTLREFYGRVATEIDKRGAAFADDVKALRAA</sequence>
<feature type="compositionally biased region" description="Low complexity" evidence="1">
    <location>
        <begin position="333"/>
        <end position="358"/>
    </location>
</feature>
<dbReference type="Pfam" id="PF18897">
    <property type="entry name" value="Gp3-like"/>
    <property type="match status" value="1"/>
</dbReference>
<reference evidence="2 3" key="1">
    <citation type="submission" date="2019-04" db="EMBL/GenBank/DDBJ databases">
        <title>Geobacter ruber sp. nov., ferric-reducing bacteria isolated from paddy soil.</title>
        <authorList>
            <person name="Xu Z."/>
            <person name="Masuda Y."/>
            <person name="Itoh H."/>
            <person name="Senoo K."/>
        </authorList>
    </citation>
    <scope>NUCLEOTIDE SEQUENCE [LARGE SCALE GENOMIC DNA]</scope>
    <source>
        <strain evidence="2 3">Red88</strain>
    </source>
</reference>
<evidence type="ECO:0000313" key="3">
    <source>
        <dbReference type="Proteomes" id="UP000324298"/>
    </source>
</evidence>
<dbReference type="Proteomes" id="UP000324298">
    <property type="component" value="Unassembled WGS sequence"/>
</dbReference>
<dbReference type="AlphaFoldDB" id="A0A5A9XAV3"/>
<dbReference type="InterPro" id="IPR043991">
    <property type="entry name" value="Gp3-like"/>
</dbReference>
<feature type="region of interest" description="Disordered" evidence="1">
    <location>
        <begin position="333"/>
        <end position="362"/>
    </location>
</feature>
<accession>A0A5A9XAV3</accession>
<proteinExistence type="predicted"/>
<protein>
    <submittedName>
        <fullName evidence="2">Uncharacterized protein</fullName>
    </submittedName>
</protein>